<name>A0A845DAR5_9BACT</name>
<dbReference type="GO" id="GO:0019843">
    <property type="term" value="F:rRNA binding"/>
    <property type="evidence" value="ECO:0007669"/>
    <property type="project" value="UniProtKB-UniRule"/>
</dbReference>
<evidence type="ECO:0000256" key="4">
    <source>
        <dbReference type="ARBA" id="ARBA00035160"/>
    </source>
</evidence>
<dbReference type="GO" id="GO:0006412">
    <property type="term" value="P:translation"/>
    <property type="evidence" value="ECO:0007669"/>
    <property type="project" value="UniProtKB-UniRule"/>
</dbReference>
<dbReference type="InterPro" id="IPR018102">
    <property type="entry name" value="Ribosomal_uS11_CS"/>
</dbReference>
<evidence type="ECO:0000313" key="8">
    <source>
        <dbReference type="Proteomes" id="UP000449092"/>
    </source>
</evidence>
<dbReference type="Gene3D" id="3.30.420.80">
    <property type="entry name" value="Ribosomal protein S11"/>
    <property type="match status" value="1"/>
</dbReference>
<reference evidence="7 8" key="1">
    <citation type="submission" date="2019-09" db="EMBL/GenBank/DDBJ databases">
        <title>Characterisation of the sponge microbiome using genome-centric metagenomics.</title>
        <authorList>
            <person name="Engelberts J.P."/>
            <person name="Robbins S.J."/>
            <person name="De Goeij J.M."/>
            <person name="Aranda M."/>
            <person name="Bell S.C."/>
            <person name="Webster N.S."/>
        </authorList>
    </citation>
    <scope>NUCLEOTIDE SEQUENCE [LARGE SCALE GENOMIC DNA]</scope>
    <source>
        <strain evidence="7">SB0662_bin_43</strain>
    </source>
</reference>
<keyword evidence="2 5" id="KW-0689">Ribosomal protein</keyword>
<protein>
    <recommendedName>
        <fullName evidence="4 5">Small ribosomal subunit protein uS11</fullName>
    </recommendedName>
</protein>
<comment type="subunit">
    <text evidence="5">Part of the 30S ribosomal subunit. Interacts with proteins S7 and S18. Binds to IF-3.</text>
</comment>
<keyword evidence="5" id="KW-0699">rRNA-binding</keyword>
<evidence type="ECO:0000313" key="7">
    <source>
        <dbReference type="EMBL" id="MYE38447.1"/>
    </source>
</evidence>
<dbReference type="GO" id="GO:1990904">
    <property type="term" value="C:ribonucleoprotein complex"/>
    <property type="evidence" value="ECO:0007669"/>
    <property type="project" value="UniProtKB-KW"/>
</dbReference>
<dbReference type="PANTHER" id="PTHR11759">
    <property type="entry name" value="40S RIBOSOMAL PROTEIN S14/30S RIBOSOMAL PROTEIN S11"/>
    <property type="match status" value="1"/>
</dbReference>
<accession>A0A845DAR5</accession>
<organism evidence="7 8">
    <name type="scientific">Candidatus Spechtbacteria bacterium SB0662_bin_43</name>
    <dbReference type="NCBI Taxonomy" id="2604897"/>
    <lineage>
        <taxon>Bacteria</taxon>
        <taxon>Candidatus Spechtiibacteriota</taxon>
    </lineage>
</organism>
<dbReference type="NCBIfam" id="NF003698">
    <property type="entry name" value="PRK05309.1"/>
    <property type="match status" value="1"/>
</dbReference>
<dbReference type="EMBL" id="VXOY01000025">
    <property type="protein sequence ID" value="MYE38447.1"/>
    <property type="molecule type" value="Genomic_DNA"/>
</dbReference>
<dbReference type="Proteomes" id="UP000449092">
    <property type="component" value="Unassembled WGS sequence"/>
</dbReference>
<comment type="caution">
    <text evidence="7">The sequence shown here is derived from an EMBL/GenBank/DDBJ whole genome shotgun (WGS) entry which is preliminary data.</text>
</comment>
<dbReference type="GO" id="GO:0005840">
    <property type="term" value="C:ribosome"/>
    <property type="evidence" value="ECO:0007669"/>
    <property type="project" value="UniProtKB-KW"/>
</dbReference>
<dbReference type="InterPro" id="IPR001971">
    <property type="entry name" value="Ribosomal_uS11"/>
</dbReference>
<dbReference type="InterPro" id="IPR036967">
    <property type="entry name" value="Ribosomal_uS11_sf"/>
</dbReference>
<dbReference type="PIRSF" id="PIRSF002131">
    <property type="entry name" value="Ribosomal_S11"/>
    <property type="match status" value="1"/>
</dbReference>
<dbReference type="HAMAP" id="MF_01310">
    <property type="entry name" value="Ribosomal_uS11"/>
    <property type="match status" value="1"/>
</dbReference>
<dbReference type="AlphaFoldDB" id="A0A845DAR5"/>
<evidence type="ECO:0000256" key="2">
    <source>
        <dbReference type="ARBA" id="ARBA00022980"/>
    </source>
</evidence>
<sequence>MGKIRIAQTTSEDVLRQSEAQQALINKARSNTRGKGRRVERGNIYVRTTYNNIAISFANEMGNIIAWSTSGAAGFKGPRKATPYAASRVVELVTEKVAKYDFQEVHIVLSGIGIGRDAALRSLATKGFNITKIVDATPVPHNGCRPKKPRRT</sequence>
<keyword evidence="5" id="KW-0694">RNA-binding</keyword>
<gene>
    <name evidence="5 7" type="primary">rpsK</name>
    <name evidence="7" type="ORF">F4X82_02940</name>
</gene>
<proteinExistence type="inferred from homology"/>
<dbReference type="Pfam" id="PF00411">
    <property type="entry name" value="Ribosomal_S11"/>
    <property type="match status" value="1"/>
</dbReference>
<evidence type="ECO:0000256" key="3">
    <source>
        <dbReference type="ARBA" id="ARBA00023274"/>
    </source>
</evidence>
<comment type="function">
    <text evidence="5">Located on the platform of the 30S subunit, it bridges several disparate RNA helices of the 16S rRNA. Forms part of the Shine-Dalgarno cleft in the 70S ribosome.</text>
</comment>
<keyword evidence="3 5" id="KW-0687">Ribonucleoprotein</keyword>
<evidence type="ECO:0000256" key="6">
    <source>
        <dbReference type="RuleBase" id="RU003629"/>
    </source>
</evidence>
<comment type="similarity">
    <text evidence="1 5 6">Belongs to the universal ribosomal protein uS11 family.</text>
</comment>
<dbReference type="PROSITE" id="PS00054">
    <property type="entry name" value="RIBOSOMAL_S11"/>
    <property type="match status" value="1"/>
</dbReference>
<evidence type="ECO:0000256" key="5">
    <source>
        <dbReference type="HAMAP-Rule" id="MF_01310"/>
    </source>
</evidence>
<dbReference type="GO" id="GO:0003735">
    <property type="term" value="F:structural constituent of ribosome"/>
    <property type="evidence" value="ECO:0007669"/>
    <property type="project" value="InterPro"/>
</dbReference>
<evidence type="ECO:0000256" key="1">
    <source>
        <dbReference type="ARBA" id="ARBA00006194"/>
    </source>
</evidence>
<dbReference type="SUPFAM" id="SSF53137">
    <property type="entry name" value="Translational machinery components"/>
    <property type="match status" value="1"/>
</dbReference>